<dbReference type="PANTHER" id="PTHR12714:SF24">
    <property type="entry name" value="SLR1182 PROTEIN"/>
    <property type="match status" value="1"/>
</dbReference>
<evidence type="ECO:0000313" key="7">
    <source>
        <dbReference type="Proteomes" id="UP000648239"/>
    </source>
</evidence>
<feature type="transmembrane region" description="Helical" evidence="5">
    <location>
        <begin position="12"/>
        <end position="29"/>
    </location>
</feature>
<evidence type="ECO:0000256" key="5">
    <source>
        <dbReference type="SAM" id="Phobius"/>
    </source>
</evidence>
<dbReference type="PANTHER" id="PTHR12714">
    <property type="entry name" value="PROTEIN-S ISOPRENYLCYSTEINE O-METHYLTRANSFERASE"/>
    <property type="match status" value="1"/>
</dbReference>
<feature type="transmembrane region" description="Helical" evidence="5">
    <location>
        <begin position="41"/>
        <end position="64"/>
    </location>
</feature>
<accession>A0A8J6Y189</accession>
<dbReference type="Proteomes" id="UP000648239">
    <property type="component" value="Unassembled WGS sequence"/>
</dbReference>
<dbReference type="Pfam" id="PF04191">
    <property type="entry name" value="PEMT"/>
    <property type="match status" value="1"/>
</dbReference>
<gene>
    <name evidence="6" type="ORF">IFK94_10360</name>
</gene>
<comment type="subcellular location">
    <subcellularLocation>
        <location evidence="1">Endomembrane system</location>
        <topology evidence="1">Multi-pass membrane protein</topology>
    </subcellularLocation>
</comment>
<dbReference type="Gene3D" id="1.20.120.1630">
    <property type="match status" value="1"/>
</dbReference>
<protein>
    <submittedName>
        <fullName evidence="6">Isoprenylcysteine carboxylmethyltransferase family protein</fullName>
    </submittedName>
</protein>
<feature type="transmembrane region" description="Helical" evidence="5">
    <location>
        <begin position="95"/>
        <end position="126"/>
    </location>
</feature>
<comment type="caution">
    <text evidence="6">The sequence shown here is derived from an EMBL/GenBank/DDBJ whole genome shotgun (WGS) entry which is preliminary data.</text>
</comment>
<evidence type="ECO:0000256" key="1">
    <source>
        <dbReference type="ARBA" id="ARBA00004127"/>
    </source>
</evidence>
<reference evidence="6 7" key="1">
    <citation type="submission" date="2020-08" db="EMBL/GenBank/DDBJ databases">
        <title>Acidobacteriota in marine sediments use diverse sulfur dissimilation pathways.</title>
        <authorList>
            <person name="Wasmund K."/>
        </authorList>
    </citation>
    <scope>NUCLEOTIDE SEQUENCE [LARGE SCALE GENOMIC DNA]</scope>
    <source>
        <strain evidence="6">MAG AM4</strain>
    </source>
</reference>
<proteinExistence type="predicted"/>
<organism evidence="6 7">
    <name type="scientific">Candidatus Polarisedimenticola svalbardensis</name>
    <dbReference type="NCBI Taxonomy" id="2886004"/>
    <lineage>
        <taxon>Bacteria</taxon>
        <taxon>Pseudomonadati</taxon>
        <taxon>Acidobacteriota</taxon>
        <taxon>Candidatus Polarisedimenticolia</taxon>
        <taxon>Candidatus Polarisedimenticolales</taxon>
        <taxon>Candidatus Polarisedimenticolaceae</taxon>
        <taxon>Candidatus Polarisedimenticola</taxon>
    </lineage>
</organism>
<keyword evidence="4 5" id="KW-0472">Membrane</keyword>
<keyword evidence="3 5" id="KW-1133">Transmembrane helix</keyword>
<evidence type="ECO:0000256" key="2">
    <source>
        <dbReference type="ARBA" id="ARBA00022692"/>
    </source>
</evidence>
<keyword evidence="2 5" id="KW-0812">Transmembrane</keyword>
<evidence type="ECO:0000256" key="4">
    <source>
        <dbReference type="ARBA" id="ARBA00023136"/>
    </source>
</evidence>
<dbReference type="GO" id="GO:0016740">
    <property type="term" value="F:transferase activity"/>
    <property type="evidence" value="ECO:0007669"/>
    <property type="project" value="UniProtKB-ARBA"/>
</dbReference>
<evidence type="ECO:0000256" key="3">
    <source>
        <dbReference type="ARBA" id="ARBA00022989"/>
    </source>
</evidence>
<evidence type="ECO:0000313" key="6">
    <source>
        <dbReference type="EMBL" id="MBD3868513.1"/>
    </source>
</evidence>
<dbReference type="InterPro" id="IPR007318">
    <property type="entry name" value="Phopholipid_MeTrfase"/>
</dbReference>
<sequence>MGDQDHSLDLKIPPAVLAVVFAFAMWLVSRATPVLEISLTYRLGVGSALAAAGFILALSGIVTFRGAGTTIHPTAPHTASSLVTTGVYRFTRNPMYLGILLVLLGWGLFLGSLPSLFILPLFVAYMSRFQILPEERAMAALFGSEYAAYRHKVRRWI</sequence>
<dbReference type="GO" id="GO:0012505">
    <property type="term" value="C:endomembrane system"/>
    <property type="evidence" value="ECO:0007669"/>
    <property type="project" value="UniProtKB-SubCell"/>
</dbReference>
<name>A0A8J6Y189_9BACT</name>
<dbReference type="EMBL" id="JACXWD010000033">
    <property type="protein sequence ID" value="MBD3868513.1"/>
    <property type="molecule type" value="Genomic_DNA"/>
</dbReference>
<dbReference type="AlphaFoldDB" id="A0A8J6Y189"/>